<dbReference type="PANTHER" id="PTHR43017">
    <property type="entry name" value="GALACTOSIDE O-ACETYLTRANSFERASE"/>
    <property type="match status" value="1"/>
</dbReference>
<evidence type="ECO:0000313" key="8">
    <source>
        <dbReference type="Proteomes" id="UP000093954"/>
    </source>
</evidence>
<proteinExistence type="inferred from homology"/>
<evidence type="ECO:0000256" key="5">
    <source>
        <dbReference type="RuleBase" id="RU367021"/>
    </source>
</evidence>
<dbReference type="InterPro" id="IPR001451">
    <property type="entry name" value="Hexapep"/>
</dbReference>
<dbReference type="SMART" id="SM01266">
    <property type="entry name" value="Mac"/>
    <property type="match status" value="1"/>
</dbReference>
<accession>A0A1A6B3A7</accession>
<dbReference type="CDD" id="cd03357">
    <property type="entry name" value="LbH_MAT_GAT"/>
    <property type="match status" value="1"/>
</dbReference>
<dbReference type="GO" id="GO:0008870">
    <property type="term" value="F:galactoside O-acetyltransferase activity"/>
    <property type="evidence" value="ECO:0007669"/>
    <property type="project" value="TreeGrafter"/>
</dbReference>
<gene>
    <name evidence="7" type="primary">lacA_1</name>
    <name evidence="7" type="ORF">CLRAG_03280</name>
</gene>
<evidence type="ECO:0000256" key="4">
    <source>
        <dbReference type="ARBA" id="ARBA00023315"/>
    </source>
</evidence>
<dbReference type="Proteomes" id="UP000093954">
    <property type="component" value="Unassembled WGS sequence"/>
</dbReference>
<keyword evidence="8" id="KW-1185">Reference proteome</keyword>
<dbReference type="InterPro" id="IPR011004">
    <property type="entry name" value="Trimer_LpxA-like_sf"/>
</dbReference>
<dbReference type="Pfam" id="PF00132">
    <property type="entry name" value="Hexapep"/>
    <property type="match status" value="1"/>
</dbReference>
<comment type="caution">
    <text evidence="7">The sequence shown here is derived from an EMBL/GenBank/DDBJ whole genome shotgun (WGS) entry which is preliminary data.</text>
</comment>
<dbReference type="SUPFAM" id="SSF51161">
    <property type="entry name" value="Trimeric LpxA-like enzymes"/>
    <property type="match status" value="1"/>
</dbReference>
<dbReference type="EMBL" id="LROS01000003">
    <property type="protein sequence ID" value="OBR96819.1"/>
    <property type="molecule type" value="Genomic_DNA"/>
</dbReference>
<organism evidence="7 8">
    <name type="scientific">Clostridium ragsdalei P11</name>
    <dbReference type="NCBI Taxonomy" id="1353534"/>
    <lineage>
        <taxon>Bacteria</taxon>
        <taxon>Bacillati</taxon>
        <taxon>Bacillota</taxon>
        <taxon>Clostridia</taxon>
        <taxon>Eubacteriales</taxon>
        <taxon>Clostridiaceae</taxon>
        <taxon>Clostridium</taxon>
    </lineage>
</organism>
<evidence type="ECO:0000256" key="3">
    <source>
        <dbReference type="ARBA" id="ARBA00022737"/>
    </source>
</evidence>
<dbReference type="AlphaFoldDB" id="A0A1A6B3A7"/>
<keyword evidence="3" id="KW-0677">Repeat</keyword>
<keyword evidence="4 5" id="KW-0012">Acyltransferase</keyword>
<dbReference type="InterPro" id="IPR039369">
    <property type="entry name" value="LacA-like"/>
</dbReference>
<sequence length="201" mass="22579">MTEEEKIFAGRLFDARKKELLDIKHKTHMLCQKFNLLDEYDESRLPIIKEFMGRIGQKYYFQGPIQFNYGCHTFIGENFVANFNATILDDGKIYIGDNVMMGPNVSLMASSHPLIPEERIAMKYEDGHVSVSEYAKEIHIGNNVWIACNVVVCGGVNIGDNVVIGAGSVVTKDIPDNYIAYGNPCKPIRIITEKDSKLGLL</sequence>
<dbReference type="EC" id="2.3.1.-" evidence="5"/>
<feature type="domain" description="Maltose/galactoside acetyltransferase" evidence="6">
    <location>
        <begin position="4"/>
        <end position="57"/>
    </location>
</feature>
<dbReference type="PROSITE" id="PS00101">
    <property type="entry name" value="HEXAPEP_TRANSFERASES"/>
    <property type="match status" value="1"/>
</dbReference>
<evidence type="ECO:0000313" key="7">
    <source>
        <dbReference type="EMBL" id="OBR96819.1"/>
    </source>
</evidence>
<dbReference type="PATRIC" id="fig|1353534.3.peg.339"/>
<dbReference type="InterPro" id="IPR024688">
    <property type="entry name" value="Mac_dom"/>
</dbReference>
<name>A0A1A6B3A7_9CLOT</name>
<dbReference type="InterPro" id="IPR018357">
    <property type="entry name" value="Hexapep_transf_CS"/>
</dbReference>
<evidence type="ECO:0000259" key="6">
    <source>
        <dbReference type="SMART" id="SM01266"/>
    </source>
</evidence>
<evidence type="ECO:0000256" key="1">
    <source>
        <dbReference type="ARBA" id="ARBA00007274"/>
    </source>
</evidence>
<dbReference type="Pfam" id="PF12464">
    <property type="entry name" value="Mac"/>
    <property type="match status" value="1"/>
</dbReference>
<dbReference type="PANTHER" id="PTHR43017:SF1">
    <property type="entry name" value="ACETYLTRANSFERASE YJL218W-RELATED"/>
    <property type="match status" value="1"/>
</dbReference>
<protein>
    <recommendedName>
        <fullName evidence="5">Acetyltransferase</fullName>
        <ecNumber evidence="5">2.3.1.-</ecNumber>
    </recommendedName>
</protein>
<keyword evidence="2 5" id="KW-0808">Transferase</keyword>
<evidence type="ECO:0000256" key="2">
    <source>
        <dbReference type="ARBA" id="ARBA00022679"/>
    </source>
</evidence>
<reference evidence="7 8" key="1">
    <citation type="journal article" date="2012" name="Front. Microbiol.">
        <title>Draft Genome Sequence of the Virulent Strain 01-B526 of the Fish Pathogen Aeromonas salmonicida.</title>
        <authorList>
            <person name="Charette S.J."/>
            <person name="Brochu F."/>
            <person name="Boyle B."/>
            <person name="Filion G."/>
            <person name="Tanaka K.H."/>
            <person name="Derome N."/>
        </authorList>
    </citation>
    <scope>NUCLEOTIDE SEQUENCE [LARGE SCALE GENOMIC DNA]</scope>
    <source>
        <strain evidence="7 8">P11</strain>
    </source>
</reference>
<dbReference type="RefSeq" id="WP_065076763.1">
    <property type="nucleotide sequence ID" value="NZ_LROS01000003.1"/>
</dbReference>
<comment type="similarity">
    <text evidence="1 5">Belongs to the transferase hexapeptide repeat family.</text>
</comment>
<dbReference type="Gene3D" id="2.160.10.10">
    <property type="entry name" value="Hexapeptide repeat proteins"/>
    <property type="match status" value="1"/>
</dbReference>